<dbReference type="EMBL" id="CAVNYO010000447">
    <property type="protein sequence ID" value="CAK5282153.1"/>
    <property type="molecule type" value="Genomic_DNA"/>
</dbReference>
<dbReference type="Proteomes" id="UP001295794">
    <property type="component" value="Unassembled WGS sequence"/>
</dbReference>
<accession>A0AAD2HWR2</accession>
<dbReference type="EMBL" id="CAVNYO010000448">
    <property type="protein sequence ID" value="CAK5282165.1"/>
    <property type="molecule type" value="Genomic_DNA"/>
</dbReference>
<protein>
    <submittedName>
        <fullName evidence="2">Uncharacterized protein</fullName>
    </submittedName>
</protein>
<evidence type="ECO:0000313" key="4">
    <source>
        <dbReference type="Proteomes" id="UP001295794"/>
    </source>
</evidence>
<evidence type="ECO:0000313" key="2">
    <source>
        <dbReference type="EMBL" id="CAK5282153.1"/>
    </source>
</evidence>
<sequence length="511" mass="56827">MHDEIAEPDPNPSDCARVKTPANALPYDVIAEIAHWADVCVLPSFFAACRAFRTVGAERLPWLRALAQVESQWGLNHPLAVAPQTDWAGTWSAPQLRRLFLQSMRVLRAWREPPPRQQPRAFSLFVDYKQVPHPDPVKLCSIPGAYFVVTSARGHLRCWRTGHGLPTLAASLEVPHLIMHSQVACVREEGRALIVGSIGPFFNQLVAICISYGEPDGPVDISHTVSPPMASRYQHNLFFFADPRVLGFRTQKLSAVWTMSESAPVHIVRQTPRPSGSSFVSSCVITDQHLYHFSAGDLSRDSAVQTFCLPEDFSAESALAASLETPQCATYDIPYPFAPSQSALYATGELRNTTWFAFQAFVPTHGVFAVSDRAFQVSGRNEDGSQTHFLHIWVTRPDPSPQSAEPFALDPAVYWYEHPDPVLNVAVGQSGTYVLLLCVPADLDVAAARHPEAHSYAGICRFDCAKRVWTFEKLNLGRWRLKNYVSIVLDDALGLIFAVDKFGWMDVIQYV</sequence>
<evidence type="ECO:0000313" key="1">
    <source>
        <dbReference type="EMBL" id="CAK5266793.1"/>
    </source>
</evidence>
<dbReference type="EMBL" id="CAVNYO010000110">
    <property type="protein sequence ID" value="CAK5266793.1"/>
    <property type="molecule type" value="Genomic_DNA"/>
</dbReference>
<name>A0AAD2HWR2_9AGAR</name>
<keyword evidence="4" id="KW-1185">Reference proteome</keyword>
<evidence type="ECO:0000313" key="3">
    <source>
        <dbReference type="EMBL" id="CAK5282165.1"/>
    </source>
</evidence>
<comment type="caution">
    <text evidence="2">The sequence shown here is derived from an EMBL/GenBank/DDBJ whole genome shotgun (WGS) entry which is preliminary data.</text>
</comment>
<dbReference type="AlphaFoldDB" id="A0AAD2HWR2"/>
<reference evidence="2" key="1">
    <citation type="submission" date="2023-11" db="EMBL/GenBank/DDBJ databases">
        <authorList>
            <person name="De Vega J J."/>
            <person name="De Vega J J."/>
        </authorList>
    </citation>
    <scope>NUCLEOTIDE SEQUENCE</scope>
</reference>
<organism evidence="2 4">
    <name type="scientific">Mycena citricolor</name>
    <dbReference type="NCBI Taxonomy" id="2018698"/>
    <lineage>
        <taxon>Eukaryota</taxon>
        <taxon>Fungi</taxon>
        <taxon>Dikarya</taxon>
        <taxon>Basidiomycota</taxon>
        <taxon>Agaricomycotina</taxon>
        <taxon>Agaricomycetes</taxon>
        <taxon>Agaricomycetidae</taxon>
        <taxon>Agaricales</taxon>
        <taxon>Marasmiineae</taxon>
        <taxon>Mycenaceae</taxon>
        <taxon>Mycena</taxon>
    </lineage>
</organism>
<proteinExistence type="predicted"/>
<gene>
    <name evidence="2" type="ORF">MYCIT1_LOCUS33668</name>
    <name evidence="3" type="ORF">MYCIT1_LOCUS33692</name>
    <name evidence="1" type="ORF">MYCIT1_LOCUS8749</name>
</gene>